<dbReference type="Gene3D" id="3.40.50.2000">
    <property type="entry name" value="Glycogen Phosphorylase B"/>
    <property type="match status" value="2"/>
</dbReference>
<proteinExistence type="inferred from homology"/>
<comment type="similarity">
    <text evidence="3">Belongs to the glycosyltransferase 9 family.</text>
</comment>
<dbReference type="EC" id="2.4.99.24" evidence="4"/>
<gene>
    <name evidence="6" type="ORF">SAMN02746065_102164</name>
</gene>
<dbReference type="GO" id="GO:0005829">
    <property type="term" value="C:cytosol"/>
    <property type="evidence" value="ECO:0007669"/>
    <property type="project" value="TreeGrafter"/>
</dbReference>
<dbReference type="OrthoDB" id="9797795at2"/>
<dbReference type="InterPro" id="IPR051199">
    <property type="entry name" value="LPS_LOS_Heptosyltrfase"/>
</dbReference>
<dbReference type="SUPFAM" id="SSF53756">
    <property type="entry name" value="UDP-Glycosyltransferase/glycogen phosphorylase"/>
    <property type="match status" value="1"/>
</dbReference>
<dbReference type="NCBIfam" id="TIGR02195">
    <property type="entry name" value="heptsyl_trn_II"/>
    <property type="match status" value="1"/>
</dbReference>
<name>A0A1W1Z8N8_9BACT</name>
<dbReference type="GO" id="GO:0008713">
    <property type="term" value="F:ADP-heptose-lipopolysaccharide heptosyltransferase activity"/>
    <property type="evidence" value="ECO:0007669"/>
    <property type="project" value="UniProtKB-EC"/>
</dbReference>
<comment type="catalytic activity">
    <reaction evidence="5">
        <text>an L-alpha-D-Hep-(1-&gt;5)-[alpha-Kdo-(2-&gt;4)]-alpha-Kdo-(2-&gt;6)-lipid A + ADP-L-glycero-beta-D-manno-heptose = an L-alpha-D-Hep-(1-&gt;3)-L-alpha-D-Hep-(1-&gt;5)-[alpha-Kdo-(2-&gt;4)]-alpha-Kdo-(2-&gt;6)-lipid A + ADP + H(+)</text>
        <dbReference type="Rhea" id="RHEA:74071"/>
        <dbReference type="ChEBI" id="CHEBI:15378"/>
        <dbReference type="ChEBI" id="CHEBI:61506"/>
        <dbReference type="ChEBI" id="CHEBI:193068"/>
        <dbReference type="ChEBI" id="CHEBI:193069"/>
        <dbReference type="ChEBI" id="CHEBI:456216"/>
        <dbReference type="EC" id="2.4.99.24"/>
    </reaction>
</comment>
<dbReference type="PANTHER" id="PTHR30160">
    <property type="entry name" value="TETRAACYLDISACCHARIDE 4'-KINASE-RELATED"/>
    <property type="match status" value="1"/>
</dbReference>
<dbReference type="PANTHER" id="PTHR30160:SF1">
    <property type="entry name" value="LIPOPOLYSACCHARIDE 1,2-N-ACETYLGLUCOSAMINETRANSFERASE-RELATED"/>
    <property type="match status" value="1"/>
</dbReference>
<dbReference type="InterPro" id="IPR011910">
    <property type="entry name" value="RfaF"/>
</dbReference>
<keyword evidence="2 6" id="KW-0808">Transferase</keyword>
<dbReference type="InterPro" id="IPR002201">
    <property type="entry name" value="Glyco_trans_9"/>
</dbReference>
<evidence type="ECO:0000256" key="3">
    <source>
        <dbReference type="ARBA" id="ARBA00043995"/>
    </source>
</evidence>
<sequence length="334" mass="37059">MKILLVQLSYLGDMILSTPVISGLKKIYPKATLTVMTTPLAAPLVENDPLVHDIIVFDKRGSEKNLSGILKKANQLRQAGFDRVYSLHRSPRTAILLFVAGIPVRTGFKDAKLHFLYTDQRQKKIEGHSAIRNLSLLFNELPEAELNQELRLFAPRQEHLLKKAKINFPSADDFIIMAPGSAWKTKQWHWQGYSSVGHYFAQQGKTIVLVGGPADTSVCAKINDQGDFLDLSGKISLSNTLYLMEKTKLLICNDSMALHMASAFKIPTVAVFCATSPEFGFGPWQNPDAMVVEDATLECKPCRRHGSNQCPNGTEACMKISARQVIDACKKVLT</sequence>
<accession>A0A1W1Z8N8</accession>
<keyword evidence="7" id="KW-1185">Reference proteome</keyword>
<evidence type="ECO:0000256" key="1">
    <source>
        <dbReference type="ARBA" id="ARBA00022676"/>
    </source>
</evidence>
<evidence type="ECO:0000256" key="4">
    <source>
        <dbReference type="ARBA" id="ARBA00044042"/>
    </source>
</evidence>
<evidence type="ECO:0000256" key="5">
    <source>
        <dbReference type="ARBA" id="ARBA00047503"/>
    </source>
</evidence>
<keyword evidence="1" id="KW-0328">Glycosyltransferase</keyword>
<dbReference type="EMBL" id="FWXY01000002">
    <property type="protein sequence ID" value="SMC44773.1"/>
    <property type="molecule type" value="Genomic_DNA"/>
</dbReference>
<evidence type="ECO:0000313" key="7">
    <source>
        <dbReference type="Proteomes" id="UP000192418"/>
    </source>
</evidence>
<reference evidence="6 7" key="1">
    <citation type="submission" date="2017-04" db="EMBL/GenBank/DDBJ databases">
        <authorList>
            <person name="Afonso C.L."/>
            <person name="Miller P.J."/>
            <person name="Scott M.A."/>
            <person name="Spackman E."/>
            <person name="Goraichik I."/>
            <person name="Dimitrov K.M."/>
            <person name="Suarez D.L."/>
            <person name="Swayne D.E."/>
        </authorList>
    </citation>
    <scope>NUCLEOTIDE SEQUENCE [LARGE SCALE GENOMIC DNA]</scope>
    <source>
        <strain evidence="6 7">DSM 3385</strain>
    </source>
</reference>
<dbReference type="GO" id="GO:0009244">
    <property type="term" value="P:lipopolysaccharide core region biosynthetic process"/>
    <property type="evidence" value="ECO:0007669"/>
    <property type="project" value="TreeGrafter"/>
</dbReference>
<organism evidence="6 7">
    <name type="scientific">Desulfocicer vacuolatum DSM 3385</name>
    <dbReference type="NCBI Taxonomy" id="1121400"/>
    <lineage>
        <taxon>Bacteria</taxon>
        <taxon>Pseudomonadati</taxon>
        <taxon>Thermodesulfobacteriota</taxon>
        <taxon>Desulfobacteria</taxon>
        <taxon>Desulfobacterales</taxon>
        <taxon>Desulfobacteraceae</taxon>
        <taxon>Desulfocicer</taxon>
    </lineage>
</organism>
<dbReference type="RefSeq" id="WP_084066832.1">
    <property type="nucleotide sequence ID" value="NZ_FWXY01000002.1"/>
</dbReference>
<protein>
    <recommendedName>
        <fullName evidence="4">lipopolysaccharide heptosyltransferase II</fullName>
        <ecNumber evidence="4">2.4.99.24</ecNumber>
    </recommendedName>
</protein>
<dbReference type="CDD" id="cd03789">
    <property type="entry name" value="GT9_LPS_heptosyltransferase"/>
    <property type="match status" value="1"/>
</dbReference>
<dbReference type="Proteomes" id="UP000192418">
    <property type="component" value="Unassembled WGS sequence"/>
</dbReference>
<dbReference type="Pfam" id="PF01075">
    <property type="entry name" value="Glyco_transf_9"/>
    <property type="match status" value="1"/>
</dbReference>
<evidence type="ECO:0000313" key="6">
    <source>
        <dbReference type="EMBL" id="SMC44773.1"/>
    </source>
</evidence>
<evidence type="ECO:0000256" key="2">
    <source>
        <dbReference type="ARBA" id="ARBA00022679"/>
    </source>
</evidence>
<dbReference type="STRING" id="1121400.SAMN02746065_102164"/>
<dbReference type="AlphaFoldDB" id="A0A1W1Z8N8"/>